<feature type="compositionally biased region" description="Polar residues" evidence="1">
    <location>
        <begin position="288"/>
        <end position="307"/>
    </location>
</feature>
<comment type="caution">
    <text evidence="2">The sequence shown here is derived from an EMBL/GenBank/DDBJ whole genome shotgun (WGS) entry which is preliminary data.</text>
</comment>
<feature type="compositionally biased region" description="Polar residues" evidence="1">
    <location>
        <begin position="243"/>
        <end position="254"/>
    </location>
</feature>
<organism evidence="2 3">
    <name type="scientific">Phytophthora lilii</name>
    <dbReference type="NCBI Taxonomy" id="2077276"/>
    <lineage>
        <taxon>Eukaryota</taxon>
        <taxon>Sar</taxon>
        <taxon>Stramenopiles</taxon>
        <taxon>Oomycota</taxon>
        <taxon>Peronosporomycetes</taxon>
        <taxon>Peronosporales</taxon>
        <taxon>Peronosporaceae</taxon>
        <taxon>Phytophthora</taxon>
    </lineage>
</organism>
<dbReference type="EMBL" id="BSXW01012471">
    <property type="protein sequence ID" value="GMF65450.1"/>
    <property type="molecule type" value="Genomic_DNA"/>
</dbReference>
<dbReference type="OrthoDB" id="112689at2759"/>
<gene>
    <name evidence="2" type="ORF">Plil01_001810900</name>
</gene>
<evidence type="ECO:0000313" key="3">
    <source>
        <dbReference type="Proteomes" id="UP001165083"/>
    </source>
</evidence>
<accession>A0A9W6YEI9</accession>
<feature type="compositionally biased region" description="Polar residues" evidence="1">
    <location>
        <begin position="67"/>
        <end position="81"/>
    </location>
</feature>
<feature type="region of interest" description="Disordered" evidence="1">
    <location>
        <begin position="1"/>
        <end position="124"/>
    </location>
</feature>
<keyword evidence="3" id="KW-1185">Reference proteome</keyword>
<proteinExistence type="predicted"/>
<feature type="compositionally biased region" description="Basic and acidic residues" evidence="1">
    <location>
        <begin position="271"/>
        <end position="285"/>
    </location>
</feature>
<dbReference type="AlphaFoldDB" id="A0A9W6YEI9"/>
<feature type="region of interest" description="Disordered" evidence="1">
    <location>
        <begin position="142"/>
        <end position="205"/>
    </location>
</feature>
<dbReference type="Proteomes" id="UP001165083">
    <property type="component" value="Unassembled WGS sequence"/>
</dbReference>
<feature type="region of interest" description="Disordered" evidence="1">
    <location>
        <begin position="367"/>
        <end position="388"/>
    </location>
</feature>
<evidence type="ECO:0000313" key="2">
    <source>
        <dbReference type="EMBL" id="GMF65450.1"/>
    </source>
</evidence>
<name>A0A9W6YEI9_9STRA</name>
<evidence type="ECO:0000256" key="1">
    <source>
        <dbReference type="SAM" id="MobiDB-lite"/>
    </source>
</evidence>
<feature type="region of interest" description="Disordered" evidence="1">
    <location>
        <begin position="234"/>
        <end position="346"/>
    </location>
</feature>
<reference evidence="2" key="1">
    <citation type="submission" date="2023-04" db="EMBL/GenBank/DDBJ databases">
        <title>Phytophthora lilii NBRC 32176.</title>
        <authorList>
            <person name="Ichikawa N."/>
            <person name="Sato H."/>
            <person name="Tonouchi N."/>
        </authorList>
    </citation>
    <scope>NUCLEOTIDE SEQUENCE</scope>
    <source>
        <strain evidence="2">NBRC 32176</strain>
    </source>
</reference>
<sequence>MAEAGEDEAPDRSINPFDAQTSGRNPFPSFEAALGDEQPTQEQDSGSALDWSIDTLAELKPAVFSPLPQQRDASSSGTPLGTSRFFEDEKQYEVLRTPLPTAGLGSGVRLSLTPSPSPSPPLELHRRCRETIARCEARLRERQRKMDKLQAVLPPPTPKRSPRHGATRQRGTPPSRSTPPRPAKRNRLSVAASPNSDWKSPGMRPPKWSASPIAIVGSRQVLCATPATLHFDMMTPSPLVRTPKNSSKPSSKQRLSFGLSPITFPSPTQAERIKSEEEKDEEEKPSFSAPSNDETPPLSSTDESVAGSSPDAEKENGDGQAQPEGGHQQIGSSSSHASRSVATLLPTKEAALMRGSIPQRQQAFMEAMEAEALSKESPSRAAAPPSSTLSLYREAKRLGVNDPQAQWQYVRTLRQGDQKHKNK</sequence>
<protein>
    <submittedName>
        <fullName evidence="2">Unnamed protein product</fullName>
    </submittedName>
</protein>